<keyword evidence="1" id="KW-1133">Transmembrane helix</keyword>
<dbReference type="AlphaFoldDB" id="A0A5A7SIK7"/>
<dbReference type="RefSeq" id="WP_149428209.1">
    <property type="nucleotide sequence ID" value="NZ_VLNY01000001.1"/>
</dbReference>
<gene>
    <name evidence="2" type="ORF">FOY51_00220</name>
</gene>
<feature type="transmembrane region" description="Helical" evidence="1">
    <location>
        <begin position="136"/>
        <end position="160"/>
    </location>
</feature>
<keyword evidence="3" id="KW-1185">Reference proteome</keyword>
<feature type="transmembrane region" description="Helical" evidence="1">
    <location>
        <begin position="79"/>
        <end position="99"/>
    </location>
</feature>
<protein>
    <submittedName>
        <fullName evidence="2">Uncharacterized protein</fullName>
    </submittedName>
</protein>
<accession>A0A5A7SIK7</accession>
<dbReference type="Proteomes" id="UP000322244">
    <property type="component" value="Unassembled WGS sequence"/>
</dbReference>
<reference evidence="2 3" key="1">
    <citation type="submission" date="2019-07" db="EMBL/GenBank/DDBJ databases">
        <title>Rhodococcus cavernicolus sp. nov., isolated from a cave.</title>
        <authorList>
            <person name="Lee S.D."/>
        </authorList>
    </citation>
    <scope>NUCLEOTIDE SEQUENCE [LARGE SCALE GENOMIC DNA]</scope>
    <source>
        <strain evidence="2 3">C1-24</strain>
    </source>
</reference>
<evidence type="ECO:0000256" key="1">
    <source>
        <dbReference type="SAM" id="Phobius"/>
    </source>
</evidence>
<comment type="caution">
    <text evidence="2">The sequence shown here is derived from an EMBL/GenBank/DDBJ whole genome shotgun (WGS) entry which is preliminary data.</text>
</comment>
<feature type="transmembrane region" description="Helical" evidence="1">
    <location>
        <begin position="48"/>
        <end position="67"/>
    </location>
</feature>
<organism evidence="2 3">
    <name type="scientific">Antrihabitans cavernicola</name>
    <dbReference type="NCBI Taxonomy" id="2495913"/>
    <lineage>
        <taxon>Bacteria</taxon>
        <taxon>Bacillati</taxon>
        <taxon>Actinomycetota</taxon>
        <taxon>Actinomycetes</taxon>
        <taxon>Mycobacteriales</taxon>
        <taxon>Nocardiaceae</taxon>
        <taxon>Antrihabitans</taxon>
    </lineage>
</organism>
<keyword evidence="1" id="KW-0812">Transmembrane</keyword>
<dbReference type="OrthoDB" id="4948328at2"/>
<evidence type="ECO:0000313" key="3">
    <source>
        <dbReference type="Proteomes" id="UP000322244"/>
    </source>
</evidence>
<feature type="transmembrane region" description="Helical" evidence="1">
    <location>
        <begin position="106"/>
        <end position="124"/>
    </location>
</feature>
<name>A0A5A7SIK7_9NOCA</name>
<dbReference type="EMBL" id="VLNY01000001">
    <property type="protein sequence ID" value="KAA0024433.1"/>
    <property type="molecule type" value="Genomic_DNA"/>
</dbReference>
<evidence type="ECO:0000313" key="2">
    <source>
        <dbReference type="EMBL" id="KAA0024433.1"/>
    </source>
</evidence>
<proteinExistence type="predicted"/>
<keyword evidence="1" id="KW-0472">Membrane</keyword>
<sequence>MTKELLTDEQIAAMTPGERKVLMERLARPLDQILPSAGFVEWVRRIRLGLMIGGSILLTPWVVFLAVTLPNSYEARNWSLTWVGFDLLLVLLMVTTAILGWKRRQLLILTGFATGVLLVCDAWFDVMTSAPDDIWVSIATAVFAELPLAAILIGGTLRLIRVVAMRNWLLDPGTPLWQLRLPNLAAPRNWGTGAAGNLDLR</sequence>